<sequence length="318" mass="34738">IRLHAVDVVVYLLVMASRGEMSLGVRTRALAPVPQAQDHRGPSILERFKRMLPPSFKGERDPLLAESWMREIEKIFRAIRSETTYGGPRCYVLRSRMVLWRLVGMSSFRPSYPRRGAQRSVSAEGRDGAVFGGEEGFSEEACSSFPEVGEEEGGFSVTAASRGIGKQSDGKEVPEVQKQRAQDQGLSETSVGSPAWTSHNSSSSSASDRTTRETLSPSSSASTSVDADPNSAATLMDANQVLTASDLNVYLPDQMRLQIQKCLRICRSLIRKLFPNGGSLNIGEGFFDIGLCSTSTQNPDRRDSEGSLALAEESFFDL</sequence>
<comment type="caution">
    <text evidence="2">The sequence shown here is derived from an EMBL/GenBank/DDBJ whole genome shotgun (WGS) entry which is preliminary data.</text>
</comment>
<dbReference type="AlphaFoldDB" id="A0A843VKF9"/>
<dbReference type="Proteomes" id="UP000652761">
    <property type="component" value="Unassembled WGS sequence"/>
</dbReference>
<evidence type="ECO:0000313" key="3">
    <source>
        <dbReference type="Proteomes" id="UP000652761"/>
    </source>
</evidence>
<organism evidence="2 3">
    <name type="scientific">Colocasia esculenta</name>
    <name type="common">Wild taro</name>
    <name type="synonym">Arum esculentum</name>
    <dbReference type="NCBI Taxonomy" id="4460"/>
    <lineage>
        <taxon>Eukaryota</taxon>
        <taxon>Viridiplantae</taxon>
        <taxon>Streptophyta</taxon>
        <taxon>Embryophyta</taxon>
        <taxon>Tracheophyta</taxon>
        <taxon>Spermatophyta</taxon>
        <taxon>Magnoliopsida</taxon>
        <taxon>Liliopsida</taxon>
        <taxon>Araceae</taxon>
        <taxon>Aroideae</taxon>
        <taxon>Colocasieae</taxon>
        <taxon>Colocasia</taxon>
    </lineage>
</organism>
<evidence type="ECO:0000313" key="2">
    <source>
        <dbReference type="EMBL" id="MQL94887.1"/>
    </source>
</evidence>
<feature type="compositionally biased region" description="Low complexity" evidence="1">
    <location>
        <begin position="198"/>
        <end position="207"/>
    </location>
</feature>
<keyword evidence="3" id="KW-1185">Reference proteome</keyword>
<accession>A0A843VKF9</accession>
<feature type="compositionally biased region" description="Polar residues" evidence="1">
    <location>
        <begin position="182"/>
        <end position="197"/>
    </location>
</feature>
<feature type="region of interest" description="Disordered" evidence="1">
    <location>
        <begin position="113"/>
        <end position="133"/>
    </location>
</feature>
<feature type="region of interest" description="Disordered" evidence="1">
    <location>
        <begin position="160"/>
        <end position="230"/>
    </location>
</feature>
<name>A0A843VKF9_COLES</name>
<feature type="compositionally biased region" description="Basic and acidic residues" evidence="1">
    <location>
        <begin position="168"/>
        <end position="181"/>
    </location>
</feature>
<dbReference type="EMBL" id="NMUH01001725">
    <property type="protein sequence ID" value="MQL94887.1"/>
    <property type="molecule type" value="Genomic_DNA"/>
</dbReference>
<reference evidence="2" key="1">
    <citation type="submission" date="2017-07" db="EMBL/GenBank/DDBJ databases">
        <title>Taro Niue Genome Assembly and Annotation.</title>
        <authorList>
            <person name="Atibalentja N."/>
            <person name="Keating K."/>
            <person name="Fields C.J."/>
        </authorList>
    </citation>
    <scope>NUCLEOTIDE SEQUENCE</scope>
    <source>
        <strain evidence="2">Niue_2</strain>
        <tissue evidence="2">Leaf</tissue>
    </source>
</reference>
<feature type="non-terminal residue" evidence="2">
    <location>
        <position position="1"/>
    </location>
</feature>
<proteinExistence type="predicted"/>
<protein>
    <submittedName>
        <fullName evidence="2">Uncharacterized protein</fullName>
    </submittedName>
</protein>
<gene>
    <name evidence="2" type="ORF">Taro_027551</name>
</gene>
<evidence type="ECO:0000256" key="1">
    <source>
        <dbReference type="SAM" id="MobiDB-lite"/>
    </source>
</evidence>